<reference evidence="2" key="1">
    <citation type="journal article" date="2010" name="FEMS Microbiol. Ecol.">
        <title>Phylogenetic and metagenomic analysis of Verrucomicrobia in former agricultural grassland soil.</title>
        <authorList>
            <person name="Kielak A."/>
            <person name="Rodrigues J.L.M."/>
            <person name="Kuramae E.E."/>
            <person name="Chain P.S.G."/>
            <person name="van Veen J.A."/>
            <person name="Kowalchuk G.A."/>
        </authorList>
    </citation>
    <scope>NUCLEOTIDE SEQUENCE</scope>
</reference>
<evidence type="ECO:0000256" key="1">
    <source>
        <dbReference type="SAM" id="Phobius"/>
    </source>
</evidence>
<dbReference type="EMBL" id="FJ872375">
    <property type="protein sequence ID" value="ACO70948.1"/>
    <property type="molecule type" value="Genomic_DNA"/>
</dbReference>
<name>D2DXX5_9BACT</name>
<protein>
    <submittedName>
        <fullName evidence="2">Uncharacterized protein</fullName>
    </submittedName>
</protein>
<keyword evidence="1" id="KW-0472">Membrane</keyword>
<organism evidence="2">
    <name type="scientific">uncultured Verrucomicrobiota bacterium</name>
    <dbReference type="NCBI Taxonomy" id="156588"/>
    <lineage>
        <taxon>Bacteria</taxon>
        <taxon>Pseudomonadati</taxon>
        <taxon>Verrucomicrobiota</taxon>
        <taxon>environmental samples</taxon>
    </lineage>
</organism>
<feature type="transmembrane region" description="Helical" evidence="1">
    <location>
        <begin position="79"/>
        <end position="97"/>
    </location>
</feature>
<dbReference type="AlphaFoldDB" id="D2DXX5"/>
<proteinExistence type="predicted"/>
<sequence length="140" mass="15843">MSRQLAETLILLGGCVHFCILIASALVPRLLDWRTNLAPLQPFLRRLFWVYGAFIVLTIVCFGLLSVGHAKELVEGTPLARGVCVFIAIFWIARLGVQFFVFDARPFLTKWWIRLGYHGLTVIFTLLPVPYVLVAVGWVK</sequence>
<keyword evidence="1" id="KW-1133">Transmembrane helix</keyword>
<accession>D2DXX5</accession>
<feature type="transmembrane region" description="Helical" evidence="1">
    <location>
        <begin position="9"/>
        <end position="27"/>
    </location>
</feature>
<keyword evidence="1" id="KW-0812">Transmembrane</keyword>
<feature type="transmembrane region" description="Helical" evidence="1">
    <location>
        <begin position="117"/>
        <end position="139"/>
    </location>
</feature>
<feature type="transmembrane region" description="Helical" evidence="1">
    <location>
        <begin position="47"/>
        <end position="67"/>
    </location>
</feature>
<evidence type="ECO:0000313" key="2">
    <source>
        <dbReference type="EMBL" id="ACO70948.1"/>
    </source>
</evidence>